<sequence length="500" mass="51473">MSSSGAGTRLGIDIGTSAVKAILVDDAETVLAEAEVPLEVSRPQPGWSEQDPDDWWRAVKRAFSQVRGEAPQAFGAIDAIGLSGQMHAALGLDADGAPVGPAMLWNDGRATAECADLNETVAELGLKAGVPAMPGFTAPKLLWLARHDPERFARIRTIVLAKDYVRMKLTGEIATDMSDAAGALLLDEARRAYFPALVEACGLDLDQLPPLKEGSTAAGGLRRGVATAHGLTQGIVVATGGGDAAVGAVGIGAVGDGDAFLSLGTSAQYFVTTAAYRPYPQALVHAFAHAVPERWFQMAAMLNGASALGWLAGVVGRGDDIPGLLAAAEARGRRPSPVTFLPYLTGERTPHDNADARGVFFGLGSDTDTADLVAAVLEGVAFSLVDAQDALAAAGTIPARLAAIGGGARSRLWLEIIASALGRPIDIQAGAAKGPAFGAARLARIARDGGSVAESCPAPAIAATIEPDPVRAAAYAERLPLYRALYRNLKPLFPPTGSPG</sequence>
<evidence type="ECO:0000256" key="8">
    <source>
        <dbReference type="HAMAP-Rule" id="MF_02220"/>
    </source>
</evidence>
<evidence type="ECO:0000259" key="10">
    <source>
        <dbReference type="Pfam" id="PF00370"/>
    </source>
</evidence>
<evidence type="ECO:0000256" key="7">
    <source>
        <dbReference type="ARBA" id="ARBA00023277"/>
    </source>
</evidence>
<feature type="domain" description="Carbohydrate kinase FGGY N-terminal" evidence="10">
    <location>
        <begin position="10"/>
        <end position="250"/>
    </location>
</feature>
<dbReference type="RefSeq" id="WP_312861564.1">
    <property type="nucleotide sequence ID" value="NZ_VWNA01000001.1"/>
</dbReference>
<dbReference type="PIRSF" id="PIRSF000538">
    <property type="entry name" value="GlpK"/>
    <property type="match status" value="1"/>
</dbReference>
<keyword evidence="2 8" id="KW-0859">Xylose metabolism</keyword>
<evidence type="ECO:0000256" key="6">
    <source>
        <dbReference type="ARBA" id="ARBA00022840"/>
    </source>
</evidence>
<keyword evidence="13" id="KW-1185">Reference proteome</keyword>
<dbReference type="NCBIfam" id="TIGR01312">
    <property type="entry name" value="XylB"/>
    <property type="match status" value="1"/>
</dbReference>
<dbReference type="InterPro" id="IPR043129">
    <property type="entry name" value="ATPase_NBD"/>
</dbReference>
<dbReference type="EMBL" id="VWNA01000001">
    <property type="protein sequence ID" value="MQT13439.1"/>
    <property type="molecule type" value="Genomic_DNA"/>
</dbReference>
<gene>
    <name evidence="8 9 12" type="primary">xylB</name>
    <name evidence="12" type="ORF">F0357_12465</name>
</gene>
<dbReference type="Pfam" id="PF02782">
    <property type="entry name" value="FGGY_C"/>
    <property type="match status" value="1"/>
</dbReference>
<comment type="function">
    <text evidence="8">Catalyzes the phosphorylation of D-xylulose to D-xylulose 5-phosphate.</text>
</comment>
<feature type="binding site" evidence="8">
    <location>
        <begin position="86"/>
        <end position="87"/>
    </location>
    <ligand>
        <name>substrate</name>
    </ligand>
</feature>
<evidence type="ECO:0000256" key="1">
    <source>
        <dbReference type="ARBA" id="ARBA00009156"/>
    </source>
</evidence>
<dbReference type="InterPro" id="IPR000577">
    <property type="entry name" value="Carb_kinase_FGGY"/>
</dbReference>
<keyword evidence="6 8" id="KW-0067">ATP-binding</keyword>
<accession>A0A6A7Y7D7</accession>
<comment type="similarity">
    <text evidence="1 8 9">Belongs to the FGGY kinase family.</text>
</comment>
<dbReference type="Proteomes" id="UP000332515">
    <property type="component" value="Unassembled WGS sequence"/>
</dbReference>
<dbReference type="GO" id="GO:0004856">
    <property type="term" value="F:D-xylulokinase activity"/>
    <property type="evidence" value="ECO:0007669"/>
    <property type="project" value="UniProtKB-UniRule"/>
</dbReference>
<dbReference type="GO" id="GO:0005524">
    <property type="term" value="F:ATP binding"/>
    <property type="evidence" value="ECO:0007669"/>
    <property type="project" value="UniProtKB-UniRule"/>
</dbReference>
<dbReference type="CDD" id="cd07808">
    <property type="entry name" value="ASKHA_NBD_FGGY_EcXK-like"/>
    <property type="match status" value="1"/>
</dbReference>
<keyword evidence="4 8" id="KW-0547">Nucleotide-binding</keyword>
<dbReference type="PANTHER" id="PTHR43095:SF6">
    <property type="entry name" value="XYLULOSE KINASE"/>
    <property type="match status" value="1"/>
</dbReference>
<evidence type="ECO:0000259" key="11">
    <source>
        <dbReference type="Pfam" id="PF02782"/>
    </source>
</evidence>
<evidence type="ECO:0000256" key="3">
    <source>
        <dbReference type="ARBA" id="ARBA00022679"/>
    </source>
</evidence>
<dbReference type="EC" id="2.7.1.17" evidence="8 9"/>
<dbReference type="AlphaFoldDB" id="A0A6A7Y7D7"/>
<dbReference type="Pfam" id="PF00370">
    <property type="entry name" value="FGGY_N"/>
    <property type="match status" value="1"/>
</dbReference>
<evidence type="ECO:0000256" key="5">
    <source>
        <dbReference type="ARBA" id="ARBA00022777"/>
    </source>
</evidence>
<comment type="catalytic activity">
    <reaction evidence="8 9">
        <text>D-xylulose + ATP = D-xylulose 5-phosphate + ADP + H(+)</text>
        <dbReference type="Rhea" id="RHEA:10964"/>
        <dbReference type="ChEBI" id="CHEBI:15378"/>
        <dbReference type="ChEBI" id="CHEBI:17140"/>
        <dbReference type="ChEBI" id="CHEBI:30616"/>
        <dbReference type="ChEBI" id="CHEBI:57737"/>
        <dbReference type="ChEBI" id="CHEBI:456216"/>
        <dbReference type="EC" id="2.7.1.17"/>
    </reaction>
</comment>
<keyword evidence="5 8" id="KW-0418">Kinase</keyword>
<name>A0A6A7Y7D7_9HYPH</name>
<protein>
    <recommendedName>
        <fullName evidence="8 9">Xylulose kinase</fullName>
        <shortName evidence="8 9">Xylulokinase</shortName>
        <ecNumber evidence="8 9">2.7.1.17</ecNumber>
    </recommendedName>
</protein>
<keyword evidence="7 8" id="KW-0119">Carbohydrate metabolism</keyword>
<evidence type="ECO:0000313" key="13">
    <source>
        <dbReference type="Proteomes" id="UP000332515"/>
    </source>
</evidence>
<feature type="site" description="Important for activity" evidence="8">
    <location>
        <position position="13"/>
    </location>
</feature>
<proteinExistence type="inferred from homology"/>
<evidence type="ECO:0000313" key="12">
    <source>
        <dbReference type="EMBL" id="MQT13439.1"/>
    </source>
</evidence>
<comment type="caution">
    <text evidence="12">The sequence shown here is derived from an EMBL/GenBank/DDBJ whole genome shotgun (WGS) entry which is preliminary data.</text>
</comment>
<feature type="active site" description="Proton acceptor" evidence="8">
    <location>
        <position position="243"/>
    </location>
</feature>
<keyword evidence="3 8" id="KW-0808">Transferase</keyword>
<reference evidence="12 13" key="1">
    <citation type="submission" date="2019-09" db="EMBL/GenBank/DDBJ databases">
        <title>Segnochrobactrum spirostomi gen. nov., sp. nov., isolated from the ciliate Spirostomum cf. yagiui and description of a novel family, Segnochrobactraceae fam. nov. within the order Rhizobiales of the class Alphaproteobacteria.</title>
        <authorList>
            <person name="Akter S."/>
            <person name="Shazib S.U.A."/>
            <person name="Shin M.K."/>
        </authorList>
    </citation>
    <scope>NUCLEOTIDE SEQUENCE [LARGE SCALE GENOMIC DNA]</scope>
    <source>
        <strain evidence="12 13">Sp-1</strain>
    </source>
</reference>
<dbReference type="PROSITE" id="PS00933">
    <property type="entry name" value="FGGY_KINASES_1"/>
    <property type="match status" value="1"/>
</dbReference>
<dbReference type="Gene3D" id="3.30.420.40">
    <property type="match status" value="2"/>
</dbReference>
<evidence type="ECO:0000256" key="2">
    <source>
        <dbReference type="ARBA" id="ARBA00022629"/>
    </source>
</evidence>
<dbReference type="InterPro" id="IPR018483">
    <property type="entry name" value="Carb_kinase_FGGY_CS"/>
</dbReference>
<dbReference type="InterPro" id="IPR006000">
    <property type="entry name" value="Xylulokinase"/>
</dbReference>
<dbReference type="InterPro" id="IPR018484">
    <property type="entry name" value="FGGY_N"/>
</dbReference>
<evidence type="ECO:0000256" key="9">
    <source>
        <dbReference type="RuleBase" id="RU364073"/>
    </source>
</evidence>
<dbReference type="SUPFAM" id="SSF53067">
    <property type="entry name" value="Actin-like ATPase domain"/>
    <property type="match status" value="2"/>
</dbReference>
<dbReference type="InterPro" id="IPR050406">
    <property type="entry name" value="FGGY_Carb_Kinase"/>
</dbReference>
<dbReference type="GO" id="GO:0005998">
    <property type="term" value="P:xylulose catabolic process"/>
    <property type="evidence" value="ECO:0007669"/>
    <property type="project" value="UniProtKB-UniRule"/>
</dbReference>
<dbReference type="HAMAP" id="MF_02220">
    <property type="entry name" value="XylB"/>
    <property type="match status" value="1"/>
</dbReference>
<evidence type="ECO:0000256" key="4">
    <source>
        <dbReference type="ARBA" id="ARBA00022741"/>
    </source>
</evidence>
<dbReference type="PANTHER" id="PTHR43095">
    <property type="entry name" value="SUGAR KINASE"/>
    <property type="match status" value="1"/>
</dbReference>
<feature type="domain" description="Carbohydrate kinase FGGY C-terminal" evidence="11">
    <location>
        <begin position="260"/>
        <end position="446"/>
    </location>
</feature>
<organism evidence="12 13">
    <name type="scientific">Segnochrobactrum spirostomi</name>
    <dbReference type="NCBI Taxonomy" id="2608987"/>
    <lineage>
        <taxon>Bacteria</taxon>
        <taxon>Pseudomonadati</taxon>
        <taxon>Pseudomonadota</taxon>
        <taxon>Alphaproteobacteria</taxon>
        <taxon>Hyphomicrobiales</taxon>
        <taxon>Segnochrobactraceae</taxon>
        <taxon>Segnochrobactrum</taxon>
    </lineage>
</organism>
<dbReference type="GO" id="GO:0042732">
    <property type="term" value="P:D-xylose metabolic process"/>
    <property type="evidence" value="ECO:0007669"/>
    <property type="project" value="UniProtKB-KW"/>
</dbReference>
<dbReference type="InterPro" id="IPR018485">
    <property type="entry name" value="FGGY_C"/>
</dbReference>